<dbReference type="Proteomes" id="UP001202328">
    <property type="component" value="Unassembled WGS sequence"/>
</dbReference>
<gene>
    <name evidence="1" type="ORF">MKW98_012437</name>
</gene>
<dbReference type="AlphaFoldDB" id="A0AAD4RZF9"/>
<protein>
    <submittedName>
        <fullName evidence="1">Uncharacterized protein</fullName>
    </submittedName>
</protein>
<name>A0AAD4RZF9_9MAGN</name>
<evidence type="ECO:0000313" key="1">
    <source>
        <dbReference type="EMBL" id="KAI3848726.1"/>
    </source>
</evidence>
<keyword evidence="2" id="KW-1185">Reference proteome</keyword>
<dbReference type="EMBL" id="JAJJMB010016199">
    <property type="protein sequence ID" value="KAI3848726.1"/>
    <property type="molecule type" value="Genomic_DNA"/>
</dbReference>
<accession>A0AAD4RZF9</accession>
<comment type="caution">
    <text evidence="1">The sequence shown here is derived from an EMBL/GenBank/DDBJ whole genome shotgun (WGS) entry which is preliminary data.</text>
</comment>
<sequence>MLSSMSFRYAQKHPSNTPQRCRLTLSGIDCGSPSMFHTLMVDVWLRSWSSFKLHPANTEVILPLKHGQFIEPLRVMLQHRESRIKLGDARGCSKSVGKHN</sequence>
<organism evidence="1 2">
    <name type="scientific">Papaver atlanticum</name>
    <dbReference type="NCBI Taxonomy" id="357466"/>
    <lineage>
        <taxon>Eukaryota</taxon>
        <taxon>Viridiplantae</taxon>
        <taxon>Streptophyta</taxon>
        <taxon>Embryophyta</taxon>
        <taxon>Tracheophyta</taxon>
        <taxon>Spermatophyta</taxon>
        <taxon>Magnoliopsida</taxon>
        <taxon>Ranunculales</taxon>
        <taxon>Papaveraceae</taxon>
        <taxon>Papaveroideae</taxon>
        <taxon>Papaver</taxon>
    </lineage>
</organism>
<reference evidence="1" key="1">
    <citation type="submission" date="2022-04" db="EMBL/GenBank/DDBJ databases">
        <title>A functionally conserved STORR gene fusion in Papaver species that diverged 16.8 million years ago.</title>
        <authorList>
            <person name="Catania T."/>
        </authorList>
    </citation>
    <scope>NUCLEOTIDE SEQUENCE</scope>
    <source>
        <strain evidence="1">S-188037</strain>
    </source>
</reference>
<evidence type="ECO:0000313" key="2">
    <source>
        <dbReference type="Proteomes" id="UP001202328"/>
    </source>
</evidence>
<proteinExistence type="predicted"/>